<feature type="transmembrane region" description="Helical" evidence="1">
    <location>
        <begin position="20"/>
        <end position="42"/>
    </location>
</feature>
<organism evidence="2 3">
    <name type="scientific">Coccidioides posadasii RMSCC 3488</name>
    <dbReference type="NCBI Taxonomy" id="454284"/>
    <lineage>
        <taxon>Eukaryota</taxon>
        <taxon>Fungi</taxon>
        <taxon>Dikarya</taxon>
        <taxon>Ascomycota</taxon>
        <taxon>Pezizomycotina</taxon>
        <taxon>Eurotiomycetes</taxon>
        <taxon>Eurotiomycetidae</taxon>
        <taxon>Onygenales</taxon>
        <taxon>Onygenaceae</taxon>
        <taxon>Coccidioides</taxon>
    </lineage>
</organism>
<dbReference type="PROSITE" id="PS51257">
    <property type="entry name" value="PROKAR_LIPOPROTEIN"/>
    <property type="match status" value="1"/>
</dbReference>
<evidence type="ECO:0000256" key="1">
    <source>
        <dbReference type="SAM" id="Phobius"/>
    </source>
</evidence>
<evidence type="ECO:0000313" key="2">
    <source>
        <dbReference type="EMBL" id="KMM71087.1"/>
    </source>
</evidence>
<protein>
    <submittedName>
        <fullName evidence="2">Uncharacterized protein</fullName>
    </submittedName>
</protein>
<dbReference type="AlphaFoldDB" id="A0A0J6IGX5"/>
<feature type="transmembrane region" description="Helical" evidence="1">
    <location>
        <begin position="63"/>
        <end position="87"/>
    </location>
</feature>
<accession>A0A0J6IGX5</accession>
<keyword evidence="1" id="KW-1133">Transmembrane helix</keyword>
<proteinExistence type="predicted"/>
<dbReference type="Proteomes" id="UP000054567">
    <property type="component" value="Unassembled WGS sequence"/>
</dbReference>
<reference evidence="3" key="3">
    <citation type="journal article" date="2010" name="Genome Res.">
        <title>Population genomic sequencing of Coccidioides fungi reveals recent hybridization and transposon control.</title>
        <authorList>
            <person name="Neafsey D.E."/>
            <person name="Barker B.M."/>
            <person name="Sharpton T.J."/>
            <person name="Stajich J.E."/>
            <person name="Park D.J."/>
            <person name="Whiston E."/>
            <person name="Hung C.-Y."/>
            <person name="McMahan C."/>
            <person name="White J."/>
            <person name="Sykes S."/>
            <person name="Heiman D."/>
            <person name="Young S."/>
            <person name="Zeng Q."/>
            <person name="Abouelleil A."/>
            <person name="Aftuck L."/>
            <person name="Bessette D."/>
            <person name="Brown A."/>
            <person name="FitzGerald M."/>
            <person name="Lui A."/>
            <person name="Macdonald J.P."/>
            <person name="Priest M."/>
            <person name="Orbach M.J."/>
            <person name="Galgiani J.N."/>
            <person name="Kirkland T.N."/>
            <person name="Cole G.T."/>
            <person name="Birren B.W."/>
            <person name="Henn M.R."/>
            <person name="Taylor J.W."/>
            <person name="Rounsley S.D."/>
        </authorList>
    </citation>
    <scope>NUCLEOTIDE SEQUENCE [LARGE SCALE GENOMIC DNA]</scope>
    <source>
        <strain evidence="3">RMSCC 3488</strain>
    </source>
</reference>
<reference evidence="3" key="2">
    <citation type="journal article" date="2009" name="Genome Res.">
        <title>Comparative genomic analyses of the human fungal pathogens Coccidioides and their relatives.</title>
        <authorList>
            <person name="Sharpton T.J."/>
            <person name="Stajich J.E."/>
            <person name="Rounsley S.D."/>
            <person name="Gardner M.J."/>
            <person name="Wortman J.R."/>
            <person name="Jordar V.S."/>
            <person name="Maiti R."/>
            <person name="Kodira C.D."/>
            <person name="Neafsey D.E."/>
            <person name="Zeng Q."/>
            <person name="Hung C.-Y."/>
            <person name="McMahan C."/>
            <person name="Muszewska A."/>
            <person name="Grynberg M."/>
            <person name="Mandel M.A."/>
            <person name="Kellner E.M."/>
            <person name="Barker B.M."/>
            <person name="Galgiani J.N."/>
            <person name="Orbach M.J."/>
            <person name="Kirkland T.N."/>
            <person name="Cole G.T."/>
            <person name="Henn M.R."/>
            <person name="Birren B.W."/>
            <person name="Taylor J.W."/>
        </authorList>
    </citation>
    <scope>NUCLEOTIDE SEQUENCE [LARGE SCALE GENOMIC DNA]</scope>
    <source>
        <strain evidence="3">RMSCC 3488</strain>
    </source>
</reference>
<gene>
    <name evidence="2" type="ORF">CPAG_07394</name>
</gene>
<dbReference type="EMBL" id="DS268112">
    <property type="protein sequence ID" value="KMM71087.1"/>
    <property type="molecule type" value="Genomic_DNA"/>
</dbReference>
<dbReference type="VEuPathDB" id="FungiDB:CPAG_07394"/>
<reference evidence="2 3" key="1">
    <citation type="submission" date="2007-06" db="EMBL/GenBank/DDBJ databases">
        <title>The Genome Sequence of Coccidioides posadasii RMSCC_3488.</title>
        <authorList>
            <consortium name="Coccidioides Genome Resources Consortium"/>
            <consortium name="The Broad Institute Genome Sequencing Platform"/>
            <person name="Henn M.R."/>
            <person name="Sykes S."/>
            <person name="Young S."/>
            <person name="Jaffe D."/>
            <person name="Berlin A."/>
            <person name="Alvarez P."/>
            <person name="Butler J."/>
            <person name="Gnerre S."/>
            <person name="Grabherr M."/>
            <person name="Mauceli E."/>
            <person name="Brockman W."/>
            <person name="Kodira C."/>
            <person name="Alvarado L."/>
            <person name="Zeng Q."/>
            <person name="Crawford M."/>
            <person name="Antoine C."/>
            <person name="Devon K."/>
            <person name="Galgiani J."/>
            <person name="Orsborn K."/>
            <person name="Lewis M.L."/>
            <person name="Nusbaum C."/>
            <person name="Galagan J."/>
            <person name="Birren B."/>
        </authorList>
    </citation>
    <scope>NUCLEOTIDE SEQUENCE [LARGE SCALE GENOMIC DNA]</scope>
    <source>
        <strain evidence="2 3">RMSCC 3488</strain>
    </source>
</reference>
<evidence type="ECO:0000313" key="3">
    <source>
        <dbReference type="Proteomes" id="UP000054567"/>
    </source>
</evidence>
<sequence>MGKAGEVRRTAVVQLNLGPATIILSACCILYCICCCCLLYALRMGQGGGRRYQTHPRYRIETCGIFWACGFMFGVSELGGLAGPAWYVNPQKPVAREVLVRYGVRYGVK</sequence>
<keyword evidence="1" id="KW-0812">Transmembrane</keyword>
<keyword evidence="1" id="KW-0472">Membrane</keyword>
<name>A0A0J6IGX5_COCPO</name>